<organism evidence="3 4">
    <name type="scientific">Malassezia pachydermatis</name>
    <dbReference type="NCBI Taxonomy" id="77020"/>
    <lineage>
        <taxon>Eukaryota</taxon>
        <taxon>Fungi</taxon>
        <taxon>Dikarya</taxon>
        <taxon>Basidiomycota</taxon>
        <taxon>Ustilaginomycotina</taxon>
        <taxon>Malasseziomycetes</taxon>
        <taxon>Malasseziales</taxon>
        <taxon>Malasseziaceae</taxon>
        <taxon>Malassezia</taxon>
    </lineage>
</organism>
<evidence type="ECO:0008006" key="5">
    <source>
        <dbReference type="Google" id="ProtNLM"/>
    </source>
</evidence>
<dbReference type="RefSeq" id="XP_017990157.1">
    <property type="nucleotide sequence ID" value="XM_018137343.1"/>
</dbReference>
<dbReference type="InterPro" id="IPR039301">
    <property type="entry name" value="Sip5/DA2"/>
</dbReference>
<feature type="region of interest" description="Disordered" evidence="2">
    <location>
        <begin position="410"/>
        <end position="621"/>
    </location>
</feature>
<evidence type="ECO:0000313" key="4">
    <source>
        <dbReference type="Proteomes" id="UP000037751"/>
    </source>
</evidence>
<feature type="compositionally biased region" description="Low complexity" evidence="2">
    <location>
        <begin position="580"/>
        <end position="592"/>
    </location>
</feature>
<proteinExistence type="inferred from homology"/>
<feature type="compositionally biased region" description="Low complexity" evidence="2">
    <location>
        <begin position="347"/>
        <end position="360"/>
    </location>
</feature>
<feature type="compositionally biased region" description="Low complexity" evidence="2">
    <location>
        <begin position="604"/>
        <end position="615"/>
    </location>
</feature>
<dbReference type="AlphaFoldDB" id="A0A0M9VMR0"/>
<dbReference type="PANTHER" id="PTHR31315:SF1">
    <property type="entry name" value="PROTEIN SIP5"/>
    <property type="match status" value="1"/>
</dbReference>
<feature type="compositionally biased region" description="Low complexity" evidence="2">
    <location>
        <begin position="541"/>
        <end position="563"/>
    </location>
</feature>
<feature type="region of interest" description="Disordered" evidence="2">
    <location>
        <begin position="344"/>
        <end position="384"/>
    </location>
</feature>
<feature type="compositionally biased region" description="Polar residues" evidence="2">
    <location>
        <begin position="449"/>
        <end position="483"/>
    </location>
</feature>
<dbReference type="VEuPathDB" id="FungiDB:Malapachy_2857"/>
<evidence type="ECO:0000313" key="3">
    <source>
        <dbReference type="EMBL" id="KOS12525.1"/>
    </source>
</evidence>
<evidence type="ECO:0000256" key="1">
    <source>
        <dbReference type="ARBA" id="ARBA00010402"/>
    </source>
</evidence>
<feature type="compositionally biased region" description="Polar residues" evidence="2">
    <location>
        <begin position="723"/>
        <end position="750"/>
    </location>
</feature>
<protein>
    <recommendedName>
        <fullName evidence="5">RING-type domain-containing protein</fullName>
    </recommendedName>
</protein>
<feature type="compositionally biased region" description="Low complexity" evidence="2">
    <location>
        <begin position="38"/>
        <end position="57"/>
    </location>
</feature>
<dbReference type="OrthoDB" id="21471at2759"/>
<dbReference type="EMBL" id="LGAV01000011">
    <property type="protein sequence ID" value="KOS12525.1"/>
    <property type="molecule type" value="Genomic_DNA"/>
</dbReference>
<name>A0A0M9VMR0_9BASI</name>
<feature type="compositionally biased region" description="Low complexity" evidence="2">
    <location>
        <begin position="368"/>
        <end position="378"/>
    </location>
</feature>
<accession>A0A0M9VMR0</accession>
<reference evidence="3 4" key="1">
    <citation type="submission" date="2015-07" db="EMBL/GenBank/DDBJ databases">
        <title>Draft Genome Sequence of Malassezia furfur CBS1878 and Malassezia pachydermatis CBS1879.</title>
        <authorList>
            <person name="Triana S."/>
            <person name="Ohm R."/>
            <person name="Gonzalez A."/>
            <person name="DeCock H."/>
            <person name="Restrepo S."/>
            <person name="Celis A."/>
        </authorList>
    </citation>
    <scope>NUCLEOTIDE SEQUENCE [LARGE SCALE GENOMIC DNA]</scope>
    <source>
        <strain evidence="3 4">CBS 1879</strain>
    </source>
</reference>
<evidence type="ECO:0000256" key="2">
    <source>
        <dbReference type="SAM" id="MobiDB-lite"/>
    </source>
</evidence>
<dbReference type="PANTHER" id="PTHR31315">
    <property type="entry name" value="PROTEIN SIP5"/>
    <property type="match status" value="1"/>
</dbReference>
<feature type="compositionally biased region" description="Polar residues" evidence="2">
    <location>
        <begin position="410"/>
        <end position="430"/>
    </location>
</feature>
<feature type="compositionally biased region" description="Low complexity" evidence="2">
    <location>
        <begin position="501"/>
        <end position="521"/>
    </location>
</feature>
<sequence>MGQQLGREEDGPGLAERTTGTNHRRTTALAGLQRDPLASSRKSTSASAARSGGSTTSKKAHAISSQTRVDQGYVVPQGIYRKKAEYEDDLVRKLIVERKLSPFFRGVEEEDEMEQDTIGHECPICFMPICTECFVQIQRVDPAKSKPPASEPAACPFCMTPNFGVVYNSASTSQGDAKDAIEAAATAIGRGGAQSSQRVSYEPDDPAVVLVDQIHPNWKEKLERALATSARQANRRVIMRQDGERLVPIGVSSSLTGDALAQFVDQHSEVGHSGPGGSIILHGDVLEQQIQQRLNNESERVQFRRAMDRRNPEIGDELARTLSSFTPRELEEMMVRETMRISRMEYEQQQQQQQEQQGQGHEQRQRSHSMSEATTSKSSSRRLSFLPKKIAQSAQSISTSPLRLAQLNRTTQRASMDISLPSSSSQTPEPRTSIDVASLARDKKRADSMPTQTTRATLSTPTSANPLAASQTSLPSSANGATMSGSVSPLPPPSESEEMTETASTQGSVSSSGLGASTSIGPSKSTTSMTAQSGLSPAWVPSSALSTTAALPASSRTTPTSSSVYMRRKGSGAELELELPAATTKTSPASSTYQRSDSPAALRSSGGPTTPVTTSHAASRTSSPFEMAYTSMLSPAHASPMPQRMSLDMDRVPRSNTLPWTPSALPTIGQGKVLPPSTYSPTVPLTPTIPTPPPPMTSATPNESVRMTPTMRDLEGLFVGPSPISQGSDATSSMVASPSVSRLRGESTNPFRARSRTLDSLM</sequence>
<dbReference type="Proteomes" id="UP000037751">
    <property type="component" value="Unassembled WGS sequence"/>
</dbReference>
<dbReference type="GeneID" id="28729219"/>
<keyword evidence="4" id="KW-1185">Reference proteome</keyword>
<feature type="compositionally biased region" description="Basic and acidic residues" evidence="2">
    <location>
        <begin position="1"/>
        <end position="10"/>
    </location>
</feature>
<feature type="region of interest" description="Disordered" evidence="2">
    <location>
        <begin position="719"/>
        <end position="762"/>
    </location>
</feature>
<dbReference type="GO" id="GO:0005737">
    <property type="term" value="C:cytoplasm"/>
    <property type="evidence" value="ECO:0007669"/>
    <property type="project" value="TreeGrafter"/>
</dbReference>
<comment type="similarity">
    <text evidence="1">Belongs to the SIP5 family.</text>
</comment>
<feature type="region of interest" description="Disordered" evidence="2">
    <location>
        <begin position="1"/>
        <end position="67"/>
    </location>
</feature>
<feature type="compositionally biased region" description="Polar residues" evidence="2">
    <location>
        <begin position="522"/>
        <end position="535"/>
    </location>
</feature>
<gene>
    <name evidence="3" type="ORF">Malapachy_2857</name>
</gene>
<dbReference type="STRING" id="77020.A0A0M9VMR0"/>
<comment type="caution">
    <text evidence="3">The sequence shown here is derived from an EMBL/GenBank/DDBJ whole genome shotgun (WGS) entry which is preliminary data.</text>
</comment>